<protein>
    <submittedName>
        <fullName evidence="1">Uncharacterized protein</fullName>
    </submittedName>
</protein>
<proteinExistence type="predicted"/>
<reference evidence="1 2" key="1">
    <citation type="submission" date="2020-09" db="EMBL/GenBank/DDBJ databases">
        <title>Pseudoxanthomonas sp. CAU 1598 isolated from sand of Yaerae Beach.</title>
        <authorList>
            <person name="Kim W."/>
        </authorList>
    </citation>
    <scope>NUCLEOTIDE SEQUENCE [LARGE SCALE GENOMIC DNA]</scope>
    <source>
        <strain evidence="1 2">CAU 1598</strain>
    </source>
</reference>
<comment type="caution">
    <text evidence="1">The sequence shown here is derived from an EMBL/GenBank/DDBJ whole genome shotgun (WGS) entry which is preliminary data.</text>
</comment>
<sequence>MRRVERCSLNGDPRFKRMGVRAPRHRAGHAYARDALSRYAARMARPTDAHLLDLLRQLQAAARGGDRKAAGFLARFYLPHLVETLTGRKAPH</sequence>
<gene>
    <name evidence="1" type="ORF">IFO71_00150</name>
</gene>
<name>A0AAW3ZG55_9GAMM</name>
<evidence type="ECO:0000313" key="1">
    <source>
        <dbReference type="EMBL" id="MBD8524142.1"/>
    </source>
</evidence>
<organism evidence="1 2">
    <name type="scientific">Pseudomarimonas arenosa</name>
    <dbReference type="NCBI Taxonomy" id="2774145"/>
    <lineage>
        <taxon>Bacteria</taxon>
        <taxon>Pseudomonadati</taxon>
        <taxon>Pseudomonadota</taxon>
        <taxon>Gammaproteobacteria</taxon>
        <taxon>Lysobacterales</taxon>
        <taxon>Lysobacteraceae</taxon>
        <taxon>Pseudomarimonas</taxon>
    </lineage>
</organism>
<dbReference type="EMBL" id="JACYTR010000001">
    <property type="protein sequence ID" value="MBD8524142.1"/>
    <property type="molecule type" value="Genomic_DNA"/>
</dbReference>
<dbReference type="AlphaFoldDB" id="A0AAW3ZG55"/>
<accession>A0AAW3ZG55</accession>
<keyword evidence="2" id="KW-1185">Reference proteome</keyword>
<evidence type="ECO:0000313" key="2">
    <source>
        <dbReference type="Proteomes" id="UP000613768"/>
    </source>
</evidence>
<dbReference type="Proteomes" id="UP000613768">
    <property type="component" value="Unassembled WGS sequence"/>
</dbReference>